<proteinExistence type="predicted"/>
<keyword evidence="3" id="KW-1185">Reference proteome</keyword>
<dbReference type="RefSeq" id="WP_141270816.1">
    <property type="nucleotide sequence ID" value="NZ_BJLH01000006.1"/>
</dbReference>
<comment type="caution">
    <text evidence="2">The sequence shown here is derived from an EMBL/GenBank/DDBJ whole genome shotgun (WGS) entry which is preliminary data.</text>
</comment>
<dbReference type="OrthoDB" id="6399386at2"/>
<keyword evidence="1" id="KW-0472">Membrane</keyword>
<feature type="transmembrane region" description="Helical" evidence="1">
    <location>
        <begin position="6"/>
        <end position="25"/>
    </location>
</feature>
<name>A0A4Y3IM67_9VIBR</name>
<organism evidence="2 3">
    <name type="scientific">Vibrio comitans NBRC 102076</name>
    <dbReference type="NCBI Taxonomy" id="1219078"/>
    <lineage>
        <taxon>Bacteria</taxon>
        <taxon>Pseudomonadati</taxon>
        <taxon>Pseudomonadota</taxon>
        <taxon>Gammaproteobacteria</taxon>
        <taxon>Vibrionales</taxon>
        <taxon>Vibrionaceae</taxon>
        <taxon>Vibrio</taxon>
    </lineage>
</organism>
<dbReference type="Proteomes" id="UP000318242">
    <property type="component" value="Unassembled WGS sequence"/>
</dbReference>
<keyword evidence="1" id="KW-1133">Transmembrane helix</keyword>
<sequence length="230" mass="26485">MPFDEITALYLIVAFLLGLLLKSYLPNYVKKKAENLATKEDIKNITEKIESVKSQIDINTDAHKSYISERKAALLNFYDEISSFNYELRVVNFGDFPMDGGQSLYDYQANYRNAVAEILKSYQRLVIYLPNDSTLLEQAAVLSRQVIEFRVVLKDNFGSIKKASIREQQAHANIQINGESPYIIAAHNADKINKDYWLLMKPLNKKYNESYHSYISSLNSFLKESEINCK</sequence>
<reference evidence="2 3" key="1">
    <citation type="submission" date="2019-06" db="EMBL/GenBank/DDBJ databases">
        <title>Whole genome shotgun sequence of Vibrio comitans NBRC 102076.</title>
        <authorList>
            <person name="Hosoyama A."/>
            <person name="Uohara A."/>
            <person name="Ohji S."/>
            <person name="Ichikawa N."/>
        </authorList>
    </citation>
    <scope>NUCLEOTIDE SEQUENCE [LARGE SCALE GENOMIC DNA]</scope>
    <source>
        <strain evidence="2 3">NBRC 102076</strain>
    </source>
</reference>
<evidence type="ECO:0000313" key="3">
    <source>
        <dbReference type="Proteomes" id="UP000318242"/>
    </source>
</evidence>
<protein>
    <submittedName>
        <fullName evidence="2">Uncharacterized protein</fullName>
    </submittedName>
</protein>
<accession>A0A4Y3IM67</accession>
<keyword evidence="1" id="KW-0812">Transmembrane</keyword>
<dbReference type="EMBL" id="BJLH01000006">
    <property type="protein sequence ID" value="GEA60377.1"/>
    <property type="molecule type" value="Genomic_DNA"/>
</dbReference>
<evidence type="ECO:0000313" key="2">
    <source>
        <dbReference type="EMBL" id="GEA60377.1"/>
    </source>
</evidence>
<dbReference type="AlphaFoldDB" id="A0A4Y3IM67"/>
<evidence type="ECO:0000256" key="1">
    <source>
        <dbReference type="SAM" id="Phobius"/>
    </source>
</evidence>
<gene>
    <name evidence="2" type="ORF">VCO01S_15700</name>
</gene>